<keyword evidence="2" id="KW-1185">Reference proteome</keyword>
<reference evidence="1 2" key="1">
    <citation type="journal article" date="2024" name="Plant Biotechnol. J.">
        <title>Genome and CRISPR/Cas9 system of a widespread forest tree (Populus alba) in the world.</title>
        <authorList>
            <person name="Liu Y.J."/>
            <person name="Jiang P.F."/>
            <person name="Han X.M."/>
            <person name="Li X.Y."/>
            <person name="Wang H.M."/>
            <person name="Wang Y.J."/>
            <person name="Wang X.X."/>
            <person name="Zeng Q.Y."/>
        </authorList>
    </citation>
    <scope>NUCLEOTIDE SEQUENCE [LARGE SCALE GENOMIC DNA]</scope>
    <source>
        <strain evidence="2">cv. PAL-ZL1</strain>
    </source>
</reference>
<organism evidence="1 2">
    <name type="scientific">Populus alba</name>
    <name type="common">White poplar</name>
    <dbReference type="NCBI Taxonomy" id="43335"/>
    <lineage>
        <taxon>Eukaryota</taxon>
        <taxon>Viridiplantae</taxon>
        <taxon>Streptophyta</taxon>
        <taxon>Embryophyta</taxon>
        <taxon>Tracheophyta</taxon>
        <taxon>Spermatophyta</taxon>
        <taxon>Magnoliopsida</taxon>
        <taxon>eudicotyledons</taxon>
        <taxon>Gunneridae</taxon>
        <taxon>Pentapetalae</taxon>
        <taxon>rosids</taxon>
        <taxon>fabids</taxon>
        <taxon>Malpighiales</taxon>
        <taxon>Salicaceae</taxon>
        <taxon>Saliceae</taxon>
        <taxon>Populus</taxon>
    </lineage>
</organism>
<dbReference type="EMBL" id="RCHU02000008">
    <property type="protein sequence ID" value="KAL3582832.1"/>
    <property type="molecule type" value="Genomic_DNA"/>
</dbReference>
<dbReference type="Proteomes" id="UP000309997">
    <property type="component" value="Unassembled WGS sequence"/>
</dbReference>
<evidence type="ECO:0000313" key="1">
    <source>
        <dbReference type="EMBL" id="KAL3582832.1"/>
    </source>
</evidence>
<sequence length="79" mass="8723">MITPGEQNTVPASILTDQVEQGYGSVLLLGTALIPSNFCPVLKSRRARWLTKQTHRYPSEMPLSLSLFLARSGSVEEMC</sequence>
<name>A0ACC4BXD7_POPAL</name>
<gene>
    <name evidence="1" type="ORF">D5086_017164</name>
</gene>
<protein>
    <submittedName>
        <fullName evidence="1">Uncharacterized protein</fullName>
    </submittedName>
</protein>
<proteinExistence type="predicted"/>
<accession>A0ACC4BXD7</accession>
<comment type="caution">
    <text evidence="1">The sequence shown here is derived from an EMBL/GenBank/DDBJ whole genome shotgun (WGS) entry which is preliminary data.</text>
</comment>
<evidence type="ECO:0000313" key="2">
    <source>
        <dbReference type="Proteomes" id="UP000309997"/>
    </source>
</evidence>